<dbReference type="NCBIfam" id="NF041195">
    <property type="entry name" value="ScbA_BarX_GamBu"/>
    <property type="match status" value="1"/>
</dbReference>
<feature type="domain" description="A-factor biosynthesis hotdog" evidence="1">
    <location>
        <begin position="21"/>
        <end position="154"/>
    </location>
</feature>
<dbReference type="Pfam" id="PF03756">
    <property type="entry name" value="AfsA"/>
    <property type="match status" value="2"/>
</dbReference>
<evidence type="ECO:0000259" key="1">
    <source>
        <dbReference type="Pfam" id="PF03756"/>
    </source>
</evidence>
<proteinExistence type="predicted"/>
<dbReference type="EMBL" id="CP009438">
    <property type="protein sequence ID" value="AIS01037.1"/>
    <property type="molecule type" value="Genomic_DNA"/>
</dbReference>
<dbReference type="HOGENOM" id="CLU_061800_0_0_11"/>
<keyword evidence="3" id="KW-1185">Reference proteome</keyword>
<gene>
    <name evidence="2" type="ORF">SGLAU_25495</name>
</gene>
<accession>A0A089XGI9</accession>
<sequence length="310" mass="33746">MTKPLTIDAAAGTRPVAQRSVHKHNADQVLLTGWRRVADNCFVVTARWPGDHPFYAVRGGRHDPLLLSETVRQSFPLLSHHAYDVPFGHHLVWDTYAWRLDPAALWADGSPADVELHVSAREVVHRRGSVAALALDYEVLRDGVPLATAASRFTIQAPAVYRRLRGAHADLAAVRPIPVPAAIPAGPAGRDRAADVVLAPAGSARRWQLRVDTGHRALFDHPVDHAPGMLLLEAARQAAHVLDGWPYAAVTAMQTRFLRYAELDAPAWVEARETGRDAAGRPTLSVTGTQHGHELFDCAVTLDAGGPRCR</sequence>
<dbReference type="STRING" id="1907.SGLAU_25495"/>
<dbReference type="KEGG" id="sgu:SGLAU_25495"/>
<evidence type="ECO:0000313" key="2">
    <source>
        <dbReference type="EMBL" id="AIS01037.1"/>
    </source>
</evidence>
<dbReference type="InterPro" id="IPR047757">
    <property type="entry name" value="AfsA-like"/>
</dbReference>
<dbReference type="GO" id="GO:0016740">
    <property type="term" value="F:transferase activity"/>
    <property type="evidence" value="ECO:0007669"/>
    <property type="project" value="InterPro"/>
</dbReference>
<dbReference type="eggNOG" id="ENOG502ZTRV">
    <property type="taxonomic scope" value="Bacteria"/>
</dbReference>
<dbReference type="InterPro" id="IPR005509">
    <property type="entry name" value="AfsA_hotdog_dom"/>
</dbReference>
<dbReference type="Proteomes" id="UP000029482">
    <property type="component" value="Chromosome"/>
</dbReference>
<dbReference type="AlphaFoldDB" id="A0A089XGI9"/>
<reference evidence="3" key="1">
    <citation type="journal article" date="2015" name="J. Biotechnol.">
        <title>Complete genome sequence of the actinobacterium Streptomyces glaucescens GLA.O (DSM 40922) consisting of a linear chromosome and one linear plasmid.</title>
        <authorList>
            <person name="Ortseifen V."/>
            <person name="Winkler A."/>
            <person name="Albersmeier A."/>
            <person name="Wendler S."/>
            <person name="Puhler A."/>
            <person name="Kalinowski J."/>
            <person name="Ruckert C."/>
        </authorList>
    </citation>
    <scope>NUCLEOTIDE SEQUENCE [LARGE SCALE GENOMIC DNA]</scope>
    <source>
        <strain evidence="3">DSM 40922 / GLA O</strain>
    </source>
</reference>
<name>A0A089XGI9_STRGA</name>
<evidence type="ECO:0000313" key="3">
    <source>
        <dbReference type="Proteomes" id="UP000029482"/>
    </source>
</evidence>
<feature type="domain" description="A-factor biosynthesis hotdog" evidence="1">
    <location>
        <begin position="189"/>
        <end position="279"/>
    </location>
</feature>
<protein>
    <submittedName>
        <fullName evidence="2">Putative gamma-butyrolactone biosynthesis enzyme</fullName>
    </submittedName>
</protein>
<organism evidence="2 3">
    <name type="scientific">Streptomyces glaucescens</name>
    <dbReference type="NCBI Taxonomy" id="1907"/>
    <lineage>
        <taxon>Bacteria</taxon>
        <taxon>Bacillati</taxon>
        <taxon>Actinomycetota</taxon>
        <taxon>Actinomycetes</taxon>
        <taxon>Kitasatosporales</taxon>
        <taxon>Streptomycetaceae</taxon>
        <taxon>Streptomyces</taxon>
    </lineage>
</organism>